<evidence type="ECO:0000256" key="1">
    <source>
        <dbReference type="HAMAP-Rule" id="MF_00676"/>
    </source>
</evidence>
<sequence length="176" mass="19406">MNPPPAPRPFWETTPLADMTRTQWESLCDGCGRCCLHKLRDDDTEELHYTSVACRLLDVRTCQCTDYPNRLRKVQDCVTLTAEMIPELDWLPPDCAYRRLANGQSLPDWHPLLSGTPETVITSGASAAGRCISERRAGALEDYIVTWPGEPATPDTTPEAARPGPTPAGVRAGVTR</sequence>
<dbReference type="NCBIfam" id="NF003501">
    <property type="entry name" value="PRK05170.1-5"/>
    <property type="match status" value="1"/>
</dbReference>
<gene>
    <name evidence="3" type="ORF">J2D77_06730</name>
</gene>
<evidence type="ECO:0000313" key="4">
    <source>
        <dbReference type="Proteomes" id="UP000664073"/>
    </source>
</evidence>
<organism evidence="3 4">
    <name type="scientific">Acetobacter garciniae</name>
    <dbReference type="NCBI Taxonomy" id="2817435"/>
    <lineage>
        <taxon>Bacteria</taxon>
        <taxon>Pseudomonadati</taxon>
        <taxon>Pseudomonadota</taxon>
        <taxon>Alphaproteobacteria</taxon>
        <taxon>Acetobacterales</taxon>
        <taxon>Acetobacteraceae</taxon>
        <taxon>Acetobacter</taxon>
    </lineage>
</organism>
<dbReference type="HAMAP" id="MF_00676">
    <property type="entry name" value="UPF0260"/>
    <property type="match status" value="1"/>
</dbReference>
<dbReference type="InterPro" id="IPR008228">
    <property type="entry name" value="UCP006173"/>
</dbReference>
<evidence type="ECO:0000256" key="2">
    <source>
        <dbReference type="SAM" id="MobiDB-lite"/>
    </source>
</evidence>
<dbReference type="PANTHER" id="PTHR37421:SF1">
    <property type="entry name" value="UPF0260 PROTEIN YCGN"/>
    <property type="match status" value="1"/>
</dbReference>
<accession>A0A939HNB6</accession>
<dbReference type="EMBL" id="JAFVMH010000002">
    <property type="protein sequence ID" value="MBO1324843.1"/>
    <property type="molecule type" value="Genomic_DNA"/>
</dbReference>
<dbReference type="InterPro" id="IPR005358">
    <property type="entry name" value="Puta_zinc/iron-chelating_dom"/>
</dbReference>
<feature type="region of interest" description="Disordered" evidence="2">
    <location>
        <begin position="149"/>
        <end position="176"/>
    </location>
</feature>
<comment type="caution">
    <text evidence="3">The sequence shown here is derived from an EMBL/GenBank/DDBJ whole genome shotgun (WGS) entry which is preliminary data.</text>
</comment>
<dbReference type="PIRSF" id="PIRSF006173">
    <property type="entry name" value="UCP006173"/>
    <property type="match status" value="1"/>
</dbReference>
<dbReference type="AlphaFoldDB" id="A0A939HNB6"/>
<proteinExistence type="inferred from homology"/>
<protein>
    <recommendedName>
        <fullName evidence="1">UPF0260 protein J2D77_06730</fullName>
    </recommendedName>
</protein>
<comment type="similarity">
    <text evidence="1">Belongs to the UPF0260 family.</text>
</comment>
<dbReference type="Proteomes" id="UP000664073">
    <property type="component" value="Unassembled WGS sequence"/>
</dbReference>
<keyword evidence="4" id="KW-1185">Reference proteome</keyword>
<dbReference type="PANTHER" id="PTHR37421">
    <property type="entry name" value="UPF0260 PROTEIN YCGN"/>
    <property type="match status" value="1"/>
</dbReference>
<dbReference type="RefSeq" id="WP_207845484.1">
    <property type="nucleotide sequence ID" value="NZ_JAFVMH010000002.1"/>
</dbReference>
<dbReference type="NCBIfam" id="NF003507">
    <property type="entry name" value="PRK05170.2-5"/>
    <property type="match status" value="1"/>
</dbReference>
<dbReference type="Pfam" id="PF03692">
    <property type="entry name" value="CxxCxxCC"/>
    <property type="match status" value="1"/>
</dbReference>
<reference evidence="3" key="1">
    <citation type="submission" date="2021-03" db="EMBL/GenBank/DDBJ databases">
        <title>The complete genome sequence of Acetobacter sp. TBRC 12339.</title>
        <authorList>
            <person name="Charoenyingcharoen P."/>
            <person name="Yukphan P."/>
        </authorList>
    </citation>
    <scope>NUCLEOTIDE SEQUENCE</scope>
    <source>
        <strain evidence="3">TBRC 12339</strain>
    </source>
</reference>
<name>A0A939HNB6_9PROT</name>
<evidence type="ECO:0000313" key="3">
    <source>
        <dbReference type="EMBL" id="MBO1324843.1"/>
    </source>
</evidence>